<keyword evidence="3" id="KW-1185">Reference proteome</keyword>
<reference evidence="2" key="1">
    <citation type="journal article" date="2021" name="Mol. Plant Microbe Interact.">
        <title>Complete Genome Sequence of the Plant-Pathogenic Fungus Colletotrichum lupini.</title>
        <authorList>
            <person name="Baroncelli R."/>
            <person name="Pensec F."/>
            <person name="Da Lio D."/>
            <person name="Boufleur T."/>
            <person name="Vicente I."/>
            <person name="Sarrocco S."/>
            <person name="Picot A."/>
            <person name="Baraldi E."/>
            <person name="Sukno S."/>
            <person name="Thon M."/>
            <person name="Le Floch G."/>
        </authorList>
    </citation>
    <scope>NUCLEOTIDE SEQUENCE</scope>
    <source>
        <strain evidence="2">IMI 504893</strain>
    </source>
</reference>
<gene>
    <name evidence="2" type="ORF">CLUP02_10104</name>
</gene>
<dbReference type="EMBL" id="CP019477">
    <property type="protein sequence ID" value="UQC84607.1"/>
    <property type="molecule type" value="Genomic_DNA"/>
</dbReference>
<feature type="region of interest" description="Disordered" evidence="1">
    <location>
        <begin position="1"/>
        <end position="26"/>
    </location>
</feature>
<feature type="compositionally biased region" description="Polar residues" evidence="1">
    <location>
        <begin position="8"/>
        <end position="18"/>
    </location>
</feature>
<accession>A0A9Q8WJ21</accession>
<dbReference type="RefSeq" id="XP_049146224.1">
    <property type="nucleotide sequence ID" value="XM_049289080.1"/>
</dbReference>
<evidence type="ECO:0000256" key="1">
    <source>
        <dbReference type="SAM" id="MobiDB-lite"/>
    </source>
</evidence>
<organism evidence="2 3">
    <name type="scientific">Colletotrichum lupini</name>
    <dbReference type="NCBI Taxonomy" id="145971"/>
    <lineage>
        <taxon>Eukaryota</taxon>
        <taxon>Fungi</taxon>
        <taxon>Dikarya</taxon>
        <taxon>Ascomycota</taxon>
        <taxon>Pezizomycotina</taxon>
        <taxon>Sordariomycetes</taxon>
        <taxon>Hypocreomycetidae</taxon>
        <taxon>Glomerellales</taxon>
        <taxon>Glomerellaceae</taxon>
        <taxon>Colletotrichum</taxon>
        <taxon>Colletotrichum acutatum species complex</taxon>
    </lineage>
</organism>
<evidence type="ECO:0000313" key="2">
    <source>
        <dbReference type="EMBL" id="UQC84607.1"/>
    </source>
</evidence>
<dbReference type="AlphaFoldDB" id="A0A9Q8WJ21"/>
<feature type="compositionally biased region" description="Basic and acidic residues" evidence="1">
    <location>
        <begin position="653"/>
        <end position="666"/>
    </location>
</feature>
<name>A0A9Q8WJ21_9PEZI</name>
<feature type="region of interest" description="Disordered" evidence="1">
    <location>
        <begin position="645"/>
        <end position="666"/>
    </location>
</feature>
<proteinExistence type="predicted"/>
<dbReference type="Proteomes" id="UP000830671">
    <property type="component" value="Chromosome 5"/>
</dbReference>
<sequence>MHVCTGRAVTSQSTNGQADRQAADGSCKIGRPVCSHSYPRKESNPPVVSKSVRYDESDVREWRESGRKQRAQQLRQRESRLTWPYPRTAPYLTYGDPVQGRETAGTRITAEGLNGWPVGWHVAKEAVGQVLFPIHPVCPPPSPVVGLRLELKLAHACLLASSHASSPVAYVGGDPGMLQRASANPTLRLLSTSIRGTSPYTACILLTLSKWRRPRSPLLARLPAMRAGSILVTSQLPVSCVPLSPFAYAYAAGRPLIDGSPLARRAEHGVNMFHSRPDPEDYSIENHYSAQMQSHLRFNLTSFFQLLAQRLPKKLGYTPDQFHLISHLPPFSFVAVSSWTTKTCLTPPGMITNYNGSRIPTATPSTEVMFRLDPSNADDRRASDVMWNHFAKEVSQLLNPWTANVHNLNGLFRPYDTHVLSIFSFYFLLVKALKTSPLDQIFLNHIAVNVINDDNVKEEKRCEICSRRTKRNGRHFFFVPFKCTLCRATGVDLAERSNVFFLWLQTARMAGSSLPGTFWIWVAADQALTLLSETVNGDLVAAPALRTTTPLTFPRLTIGRAEMEDSASSMRAHTARVVNHEVGVTEARHRNTFGYCAWRTTGWFSLLVVVGQVCFDRLKTTGPSCTGRLPSFGFRLLPSAGGTPYQGSPTGHKHSEGGRPGSSEDHGAPWHLVFRPPLFSCACRSPLLMDNRMPRQFLNSWWERARKAIDIRRKYSLGLGSRYVAVALPWPRLCSFSSGYFRLQFVIPQDDVRDMVAGSGKRGLFTSSLRRLKNCHGKATRAMGSASRKRGGGGG</sequence>
<dbReference type="GeneID" id="73344090"/>
<evidence type="ECO:0000313" key="3">
    <source>
        <dbReference type="Proteomes" id="UP000830671"/>
    </source>
</evidence>
<protein>
    <submittedName>
        <fullName evidence="2">Uncharacterized protein</fullName>
    </submittedName>
</protein>
<dbReference type="KEGG" id="clup:CLUP02_10104"/>